<evidence type="ECO:0000313" key="6">
    <source>
        <dbReference type="EMBL" id="SNT54367.1"/>
    </source>
</evidence>
<dbReference type="Proteomes" id="UP000198280">
    <property type="component" value="Unassembled WGS sequence"/>
</dbReference>
<dbReference type="FunFam" id="1.10.10.10:FF:000001">
    <property type="entry name" value="LysR family transcriptional regulator"/>
    <property type="match status" value="1"/>
</dbReference>
<evidence type="ECO:0000256" key="1">
    <source>
        <dbReference type="ARBA" id="ARBA00009437"/>
    </source>
</evidence>
<dbReference type="GO" id="GO:0003700">
    <property type="term" value="F:DNA-binding transcription factor activity"/>
    <property type="evidence" value="ECO:0007669"/>
    <property type="project" value="InterPro"/>
</dbReference>
<dbReference type="PRINTS" id="PR00039">
    <property type="entry name" value="HTHLYSR"/>
</dbReference>
<dbReference type="PANTHER" id="PTHR30346">
    <property type="entry name" value="TRANSCRIPTIONAL DUAL REGULATOR HCAR-RELATED"/>
    <property type="match status" value="1"/>
</dbReference>
<dbReference type="PROSITE" id="PS50931">
    <property type="entry name" value="HTH_LYSR"/>
    <property type="match status" value="1"/>
</dbReference>
<feature type="domain" description="HTH lysR-type" evidence="5">
    <location>
        <begin position="5"/>
        <end position="62"/>
    </location>
</feature>
<dbReference type="InterPro" id="IPR036388">
    <property type="entry name" value="WH-like_DNA-bd_sf"/>
</dbReference>
<dbReference type="Gene3D" id="1.10.10.10">
    <property type="entry name" value="Winged helix-like DNA-binding domain superfamily/Winged helix DNA-binding domain"/>
    <property type="match status" value="1"/>
</dbReference>
<protein>
    <submittedName>
        <fullName evidence="6">DNA-binding transcriptional regulator, LysR family</fullName>
    </submittedName>
</protein>
<dbReference type="SUPFAM" id="SSF53850">
    <property type="entry name" value="Periplasmic binding protein-like II"/>
    <property type="match status" value="1"/>
</dbReference>
<dbReference type="Gene3D" id="3.40.190.10">
    <property type="entry name" value="Periplasmic binding protein-like II"/>
    <property type="match status" value="2"/>
</dbReference>
<evidence type="ECO:0000256" key="3">
    <source>
        <dbReference type="ARBA" id="ARBA00023125"/>
    </source>
</evidence>
<dbReference type="OrthoDB" id="3181812at2"/>
<dbReference type="InterPro" id="IPR005119">
    <property type="entry name" value="LysR_subst-bd"/>
</dbReference>
<evidence type="ECO:0000256" key="2">
    <source>
        <dbReference type="ARBA" id="ARBA00023015"/>
    </source>
</evidence>
<dbReference type="RefSeq" id="WP_089228789.1">
    <property type="nucleotide sequence ID" value="NZ_FZOF01000037.1"/>
</dbReference>
<dbReference type="InterPro" id="IPR000847">
    <property type="entry name" value="LysR_HTH_N"/>
</dbReference>
<dbReference type="Pfam" id="PF03466">
    <property type="entry name" value="LysR_substrate"/>
    <property type="match status" value="1"/>
</dbReference>
<dbReference type="GO" id="GO:0003677">
    <property type="term" value="F:DNA binding"/>
    <property type="evidence" value="ECO:0007669"/>
    <property type="project" value="UniProtKB-KW"/>
</dbReference>
<dbReference type="SUPFAM" id="SSF46785">
    <property type="entry name" value="Winged helix' DNA-binding domain"/>
    <property type="match status" value="1"/>
</dbReference>
<keyword evidence="4" id="KW-0804">Transcription</keyword>
<name>A0A239NHD8_9ACTN</name>
<proteinExistence type="inferred from homology"/>
<dbReference type="InterPro" id="IPR036390">
    <property type="entry name" value="WH_DNA-bd_sf"/>
</dbReference>
<evidence type="ECO:0000313" key="7">
    <source>
        <dbReference type="Proteomes" id="UP000198280"/>
    </source>
</evidence>
<gene>
    <name evidence="6" type="ORF">SAMN05216252_1373</name>
</gene>
<keyword evidence="3 6" id="KW-0238">DNA-binding</keyword>
<dbReference type="AlphaFoldDB" id="A0A239NHD8"/>
<comment type="similarity">
    <text evidence="1">Belongs to the LysR transcriptional regulatory family.</text>
</comment>
<dbReference type="EMBL" id="FZOF01000037">
    <property type="protein sequence ID" value="SNT54367.1"/>
    <property type="molecule type" value="Genomic_DNA"/>
</dbReference>
<evidence type="ECO:0000256" key="4">
    <source>
        <dbReference type="ARBA" id="ARBA00023163"/>
    </source>
</evidence>
<dbReference type="GO" id="GO:0032993">
    <property type="term" value="C:protein-DNA complex"/>
    <property type="evidence" value="ECO:0007669"/>
    <property type="project" value="TreeGrafter"/>
</dbReference>
<dbReference type="Pfam" id="PF00126">
    <property type="entry name" value="HTH_1"/>
    <property type="match status" value="1"/>
</dbReference>
<evidence type="ECO:0000259" key="5">
    <source>
        <dbReference type="PROSITE" id="PS50931"/>
    </source>
</evidence>
<organism evidence="6 7">
    <name type="scientific">Actinacidiphila glaucinigra</name>
    <dbReference type="NCBI Taxonomy" id="235986"/>
    <lineage>
        <taxon>Bacteria</taxon>
        <taxon>Bacillati</taxon>
        <taxon>Actinomycetota</taxon>
        <taxon>Actinomycetes</taxon>
        <taxon>Kitasatosporales</taxon>
        <taxon>Streptomycetaceae</taxon>
        <taxon>Actinacidiphila</taxon>
    </lineage>
</organism>
<accession>A0A239NHD8</accession>
<keyword evidence="2" id="KW-0805">Transcription regulation</keyword>
<keyword evidence="7" id="KW-1185">Reference proteome</keyword>
<sequence>MPHAIDPRLLRAFTAVAEELHFTQAATRLHVAQQALSRDVRRLERELRVELFVRTTRSVRLTAEGERLLPYARRVLAAHDELAAAFAPAGRPLLVDIGAPVGTGHRVLAAARAAAPELELTARFHSGLTGAAAGILAGRLDVSFGRAAGLAPEVLDRLEHRPVRHERMAVLLPAGHRLAPLAEVPLDGLAGESLYAAAGNPDTAEWTDLARRLFHGRGICVAAPFPAIDGPEEFVRLVRKHRWPVLASTEFIDLPGFVLRPLTGPVPLAPVSMVWRRGLRHPGLDALLAAARRLAAEEDWLTPPEGAWLPEPDARVMAPPALTGGPGTG</sequence>
<reference evidence="6 7" key="1">
    <citation type="submission" date="2017-06" db="EMBL/GenBank/DDBJ databases">
        <authorList>
            <person name="Kim H.J."/>
            <person name="Triplett B.A."/>
        </authorList>
    </citation>
    <scope>NUCLEOTIDE SEQUENCE [LARGE SCALE GENOMIC DNA]</scope>
    <source>
        <strain evidence="6 7">CGMCC 4.1858</strain>
    </source>
</reference>
<dbReference type="PANTHER" id="PTHR30346:SF0">
    <property type="entry name" value="HCA OPERON TRANSCRIPTIONAL ACTIVATOR HCAR"/>
    <property type="match status" value="1"/>
</dbReference>